<dbReference type="PANTHER" id="PTHR46114">
    <property type="entry name" value="APPLE DOMAIN-CONTAINING PROTEIN"/>
    <property type="match status" value="1"/>
</dbReference>
<organism evidence="1 2">
    <name type="scientific">Dryococelus australis</name>
    <dbReference type="NCBI Taxonomy" id="614101"/>
    <lineage>
        <taxon>Eukaryota</taxon>
        <taxon>Metazoa</taxon>
        <taxon>Ecdysozoa</taxon>
        <taxon>Arthropoda</taxon>
        <taxon>Hexapoda</taxon>
        <taxon>Insecta</taxon>
        <taxon>Pterygota</taxon>
        <taxon>Neoptera</taxon>
        <taxon>Polyneoptera</taxon>
        <taxon>Phasmatodea</taxon>
        <taxon>Verophasmatodea</taxon>
        <taxon>Anareolatae</taxon>
        <taxon>Phasmatidae</taxon>
        <taxon>Eurycanthinae</taxon>
        <taxon>Dryococelus</taxon>
    </lineage>
</organism>
<sequence>MCFTNATKNFLGKQGAANYREVANEIVVAYRNLGCSMSLKVHFLHSHLDSFPGNCSDVSDEHGERSHKDIMTIEKRCEGKWMPNMLADYSWNLIRDCKETEHKRSK</sequence>
<accession>A0ABQ9G9Y6</accession>
<protein>
    <submittedName>
        <fullName evidence="1">Uncharacterized protein</fullName>
    </submittedName>
</protein>
<name>A0ABQ9G9Y6_9NEOP</name>
<dbReference type="EMBL" id="JARBHB010000014">
    <property type="protein sequence ID" value="KAJ8869239.1"/>
    <property type="molecule type" value="Genomic_DNA"/>
</dbReference>
<comment type="caution">
    <text evidence="1">The sequence shown here is derived from an EMBL/GenBank/DDBJ whole genome shotgun (WGS) entry which is preliminary data.</text>
</comment>
<evidence type="ECO:0000313" key="1">
    <source>
        <dbReference type="EMBL" id="KAJ8869239.1"/>
    </source>
</evidence>
<gene>
    <name evidence="1" type="ORF">PR048_030811</name>
</gene>
<reference evidence="1 2" key="1">
    <citation type="submission" date="2023-02" db="EMBL/GenBank/DDBJ databases">
        <title>LHISI_Scaffold_Assembly.</title>
        <authorList>
            <person name="Stuart O.P."/>
            <person name="Cleave R."/>
            <person name="Magrath M.J.L."/>
            <person name="Mikheyev A.S."/>
        </authorList>
    </citation>
    <scope>NUCLEOTIDE SEQUENCE [LARGE SCALE GENOMIC DNA]</scope>
    <source>
        <strain evidence="1">Daus_M_001</strain>
        <tissue evidence="1">Leg muscle</tissue>
    </source>
</reference>
<keyword evidence="2" id="KW-1185">Reference proteome</keyword>
<proteinExistence type="predicted"/>
<dbReference type="PANTHER" id="PTHR46114:SF2">
    <property type="entry name" value="CULLIN N-TERMINAL DOMAIN-CONTAINING PROTEIN"/>
    <property type="match status" value="1"/>
</dbReference>
<evidence type="ECO:0000313" key="2">
    <source>
        <dbReference type="Proteomes" id="UP001159363"/>
    </source>
</evidence>
<dbReference type="Proteomes" id="UP001159363">
    <property type="component" value="Chromosome 13"/>
</dbReference>